<feature type="compositionally biased region" description="Basic residues" evidence="5">
    <location>
        <begin position="334"/>
        <end position="343"/>
    </location>
</feature>
<keyword evidence="4" id="KW-0539">Nucleus</keyword>
<comment type="subcellular location">
    <subcellularLocation>
        <location evidence="1">Nucleus</location>
    </subcellularLocation>
</comment>
<feature type="compositionally biased region" description="Acidic residues" evidence="5">
    <location>
        <begin position="363"/>
        <end position="372"/>
    </location>
</feature>
<evidence type="ECO:0000313" key="7">
    <source>
        <dbReference type="Proteomes" id="UP001186944"/>
    </source>
</evidence>
<evidence type="ECO:0000256" key="2">
    <source>
        <dbReference type="ARBA" id="ARBA00017589"/>
    </source>
</evidence>
<proteinExistence type="predicted"/>
<evidence type="ECO:0000256" key="4">
    <source>
        <dbReference type="ARBA" id="ARBA00023242"/>
    </source>
</evidence>
<evidence type="ECO:0000256" key="1">
    <source>
        <dbReference type="ARBA" id="ARBA00004123"/>
    </source>
</evidence>
<dbReference type="GO" id="GO:1904161">
    <property type="term" value="P:DNA synthesis involved in UV-damage excision repair"/>
    <property type="evidence" value="ECO:0007669"/>
    <property type="project" value="TreeGrafter"/>
</dbReference>
<comment type="caution">
    <text evidence="6">The sequence shown here is derived from an EMBL/GenBank/DDBJ whole genome shotgun (WGS) entry which is preliminary data.</text>
</comment>
<feature type="region of interest" description="Disordered" evidence="5">
    <location>
        <begin position="124"/>
        <end position="418"/>
    </location>
</feature>
<dbReference type="Pfam" id="PF09507">
    <property type="entry name" value="CDC27"/>
    <property type="match status" value="1"/>
</dbReference>
<dbReference type="GO" id="GO:0006271">
    <property type="term" value="P:DNA strand elongation involved in DNA replication"/>
    <property type="evidence" value="ECO:0007669"/>
    <property type="project" value="TreeGrafter"/>
</dbReference>
<dbReference type="GO" id="GO:0043625">
    <property type="term" value="C:delta DNA polymerase complex"/>
    <property type="evidence" value="ECO:0007669"/>
    <property type="project" value="InterPro"/>
</dbReference>
<dbReference type="AlphaFoldDB" id="A0AA89C5D1"/>
<keyword evidence="7" id="KW-1185">Reference proteome</keyword>
<feature type="compositionally biased region" description="Basic and acidic residues" evidence="5">
    <location>
        <begin position="176"/>
        <end position="201"/>
    </location>
</feature>
<dbReference type="Gene3D" id="3.90.1030.20">
    <property type="entry name" value="DNA polymerase delta, p66 (Cdc27) subunit, wHTH domain"/>
    <property type="match status" value="1"/>
</dbReference>
<keyword evidence="3" id="KW-0235">DNA replication</keyword>
<dbReference type="PANTHER" id="PTHR17598:SF13">
    <property type="entry name" value="DNA POLYMERASE DELTA SUBUNIT 3"/>
    <property type="match status" value="1"/>
</dbReference>
<feature type="compositionally biased region" description="Basic and acidic residues" evidence="5">
    <location>
        <begin position="256"/>
        <end position="265"/>
    </location>
</feature>
<evidence type="ECO:0000256" key="3">
    <source>
        <dbReference type="ARBA" id="ARBA00022705"/>
    </source>
</evidence>
<gene>
    <name evidence="6" type="ORF">FSP39_013672</name>
</gene>
<dbReference type="InterPro" id="IPR019038">
    <property type="entry name" value="POLD3"/>
</dbReference>
<dbReference type="PANTHER" id="PTHR17598">
    <property type="entry name" value="DNA POLYMERASE DELTA SUBUNIT 3"/>
    <property type="match status" value="1"/>
</dbReference>
<feature type="compositionally biased region" description="Basic and acidic residues" evidence="5">
    <location>
        <begin position="216"/>
        <end position="246"/>
    </location>
</feature>
<evidence type="ECO:0000313" key="6">
    <source>
        <dbReference type="EMBL" id="KAK3095357.1"/>
    </source>
</evidence>
<feature type="compositionally biased region" description="Basic residues" evidence="5">
    <location>
        <begin position="388"/>
        <end position="399"/>
    </location>
</feature>
<accession>A0AA89C5D1</accession>
<dbReference type="InterPro" id="IPR041913">
    <property type="entry name" value="POLD3_sf"/>
</dbReference>
<feature type="non-terminal residue" evidence="6">
    <location>
        <position position="1"/>
    </location>
</feature>
<organism evidence="6 7">
    <name type="scientific">Pinctada imbricata</name>
    <name type="common">Atlantic pearl-oyster</name>
    <name type="synonym">Pinctada martensii</name>
    <dbReference type="NCBI Taxonomy" id="66713"/>
    <lineage>
        <taxon>Eukaryota</taxon>
        <taxon>Metazoa</taxon>
        <taxon>Spiralia</taxon>
        <taxon>Lophotrochozoa</taxon>
        <taxon>Mollusca</taxon>
        <taxon>Bivalvia</taxon>
        <taxon>Autobranchia</taxon>
        <taxon>Pteriomorphia</taxon>
        <taxon>Pterioida</taxon>
        <taxon>Pterioidea</taxon>
        <taxon>Pteriidae</taxon>
        <taxon>Pinctada</taxon>
    </lineage>
</organism>
<name>A0AA89C5D1_PINIB</name>
<dbReference type="GO" id="GO:0006297">
    <property type="term" value="P:nucleotide-excision repair, DNA gap filling"/>
    <property type="evidence" value="ECO:0007669"/>
    <property type="project" value="TreeGrafter"/>
</dbReference>
<dbReference type="Proteomes" id="UP001186944">
    <property type="component" value="Unassembled WGS sequence"/>
</dbReference>
<feature type="compositionally biased region" description="Pro residues" evidence="5">
    <location>
        <begin position="291"/>
        <end position="313"/>
    </location>
</feature>
<evidence type="ECO:0000256" key="5">
    <source>
        <dbReference type="SAM" id="MobiDB-lite"/>
    </source>
</evidence>
<reference evidence="6" key="1">
    <citation type="submission" date="2019-08" db="EMBL/GenBank/DDBJ databases">
        <title>The improved chromosome-level genome for the pearl oyster Pinctada fucata martensii using PacBio sequencing and Hi-C.</title>
        <authorList>
            <person name="Zheng Z."/>
        </authorList>
    </citation>
    <scope>NUCLEOTIDE SEQUENCE</scope>
    <source>
        <strain evidence="6">ZZ-2019</strain>
        <tissue evidence="6">Adductor muscle</tissue>
    </source>
</reference>
<protein>
    <recommendedName>
        <fullName evidence="2">DNA polymerase delta subunit 3</fullName>
    </recommendedName>
</protein>
<dbReference type="FunFam" id="3.90.1030.20:FF:000002">
    <property type="entry name" value="DNA polymerase delta subunit"/>
    <property type="match status" value="1"/>
</dbReference>
<dbReference type="GO" id="GO:0003887">
    <property type="term" value="F:DNA-directed DNA polymerase activity"/>
    <property type="evidence" value="ECO:0007669"/>
    <property type="project" value="TreeGrafter"/>
</dbReference>
<dbReference type="EMBL" id="VSWD01000008">
    <property type="protein sequence ID" value="KAK3095357.1"/>
    <property type="molecule type" value="Genomic_DNA"/>
</dbReference>
<sequence>VTYKLLSTTLNVHVNQAKQMLYAFIQDQRNKKDNDGLYVTYFVAGVTKPDSGIQCLKCSIVSEENLNPVKSSFASVTSCHIYSVQKSKVKDPNVLYSADFDAVKDSLSDTNKFGAIRHTGIKVRSEAELRRKPPPQISNDPPLNKVDGSKDSKINNAGTNKPAPKKGGIASMFSKQAEKKSPEKVEKSEQKEDKKSHDTKTAKKGVMNFFANHTGKKSEPKVEEKKAEPEPKKTEKVSPPKNESKAKGTKGKKTSRKAETDDDDRKKKRRRIVQESSDSSSEEEMEYESPVPSPVRVPSPPPEREPSPAPESPIPKAEPEKKTVNGGSSNTTEKHRKRRRKLVPKTFMDEDGYMVTEKVWESESTDASDEEPVPPPKKAAPQPQKTSPAKKKASPKKKSPPNSSSRKQMALTSFFTKK</sequence>